<protein>
    <submittedName>
        <fullName evidence="2">Uncharacterized protein</fullName>
    </submittedName>
</protein>
<reference evidence="2 3" key="1">
    <citation type="submission" date="2018-06" db="EMBL/GenBank/DDBJ databases">
        <title>The Genome of Cuscuta australis (Dodder) Provides Insight into the Evolution of Plant Parasitism.</title>
        <authorList>
            <person name="Liu H."/>
        </authorList>
    </citation>
    <scope>NUCLEOTIDE SEQUENCE [LARGE SCALE GENOMIC DNA]</scope>
    <source>
        <strain evidence="3">cv. Yunnan</strain>
        <tissue evidence="2">Vines</tissue>
    </source>
</reference>
<name>A0A328E0T6_9ASTE</name>
<gene>
    <name evidence="2" type="ORF">DM860_016819</name>
</gene>
<evidence type="ECO:0000313" key="2">
    <source>
        <dbReference type="EMBL" id="RAL50043.1"/>
    </source>
</evidence>
<accession>A0A328E0T6</accession>
<dbReference type="AlphaFoldDB" id="A0A328E0T6"/>
<dbReference type="Proteomes" id="UP000249390">
    <property type="component" value="Unassembled WGS sequence"/>
</dbReference>
<keyword evidence="3" id="KW-1185">Reference proteome</keyword>
<dbReference type="EMBL" id="NQVE01000072">
    <property type="protein sequence ID" value="RAL50043.1"/>
    <property type="molecule type" value="Genomic_DNA"/>
</dbReference>
<organism evidence="2 3">
    <name type="scientific">Cuscuta australis</name>
    <dbReference type="NCBI Taxonomy" id="267555"/>
    <lineage>
        <taxon>Eukaryota</taxon>
        <taxon>Viridiplantae</taxon>
        <taxon>Streptophyta</taxon>
        <taxon>Embryophyta</taxon>
        <taxon>Tracheophyta</taxon>
        <taxon>Spermatophyta</taxon>
        <taxon>Magnoliopsida</taxon>
        <taxon>eudicotyledons</taxon>
        <taxon>Gunneridae</taxon>
        <taxon>Pentapetalae</taxon>
        <taxon>asterids</taxon>
        <taxon>lamiids</taxon>
        <taxon>Solanales</taxon>
        <taxon>Convolvulaceae</taxon>
        <taxon>Cuscuteae</taxon>
        <taxon>Cuscuta</taxon>
        <taxon>Cuscuta subgen. Grammica</taxon>
        <taxon>Cuscuta sect. Cleistogrammica</taxon>
    </lineage>
</organism>
<comment type="caution">
    <text evidence="2">The sequence shown here is derived from an EMBL/GenBank/DDBJ whole genome shotgun (WGS) entry which is preliminary data.</text>
</comment>
<evidence type="ECO:0000313" key="3">
    <source>
        <dbReference type="Proteomes" id="UP000249390"/>
    </source>
</evidence>
<evidence type="ECO:0000256" key="1">
    <source>
        <dbReference type="SAM" id="MobiDB-lite"/>
    </source>
</evidence>
<feature type="compositionally biased region" description="Low complexity" evidence="1">
    <location>
        <begin position="81"/>
        <end position="91"/>
    </location>
</feature>
<proteinExistence type="predicted"/>
<feature type="region of interest" description="Disordered" evidence="1">
    <location>
        <begin position="76"/>
        <end position="100"/>
    </location>
</feature>
<sequence length="175" mass="19185">MHSSFWVWVSIAAHNAQDDIGILNKGYKYGEFNCYSGNVVAVDRVNSLENIVVNPLAGSIVADKDYPLPELRRLSTGVVDSPTRSPPSQRSPEQRGVAENHGGFQTLVVRRCWTLSEQRSLDMEGCRWNSSPLICLAMSPFPVTAGLIAVGRPSGLHRHCPKSSKFPGELPPSKL</sequence>